<accession>A0A803LAP9</accession>
<organism evidence="2 3">
    <name type="scientific">Chenopodium quinoa</name>
    <name type="common">Quinoa</name>
    <dbReference type="NCBI Taxonomy" id="63459"/>
    <lineage>
        <taxon>Eukaryota</taxon>
        <taxon>Viridiplantae</taxon>
        <taxon>Streptophyta</taxon>
        <taxon>Embryophyta</taxon>
        <taxon>Tracheophyta</taxon>
        <taxon>Spermatophyta</taxon>
        <taxon>Magnoliopsida</taxon>
        <taxon>eudicotyledons</taxon>
        <taxon>Gunneridae</taxon>
        <taxon>Pentapetalae</taxon>
        <taxon>Caryophyllales</taxon>
        <taxon>Chenopodiaceae</taxon>
        <taxon>Chenopodioideae</taxon>
        <taxon>Atripliceae</taxon>
        <taxon>Chenopodium</taxon>
    </lineage>
</organism>
<name>A0A803LAP9_CHEQI</name>
<evidence type="ECO:0000313" key="2">
    <source>
        <dbReference type="EnsemblPlants" id="AUR62008938-RA:cds"/>
    </source>
</evidence>
<dbReference type="AlphaFoldDB" id="A0A803LAP9"/>
<feature type="compositionally biased region" description="Polar residues" evidence="1">
    <location>
        <begin position="22"/>
        <end position="37"/>
    </location>
</feature>
<dbReference type="PANTHER" id="PTHR34191">
    <property type="entry name" value="LATE EMBRYOGENESIS ABUNDANT PROTEIN (LEA) FAMILY PROTEIN"/>
    <property type="match status" value="1"/>
</dbReference>
<proteinExistence type="predicted"/>
<evidence type="ECO:0000313" key="3">
    <source>
        <dbReference type="Proteomes" id="UP000596660"/>
    </source>
</evidence>
<feature type="region of interest" description="Disordered" evidence="1">
    <location>
        <begin position="63"/>
        <end position="88"/>
    </location>
</feature>
<dbReference type="Proteomes" id="UP000596660">
    <property type="component" value="Unplaced"/>
</dbReference>
<dbReference type="PANTHER" id="PTHR34191:SF23">
    <property type="entry name" value="ABA-INDUCIBLE PROTEIN-LIKE"/>
    <property type="match status" value="1"/>
</dbReference>
<dbReference type="Gramene" id="AUR62008938-RA">
    <property type="protein sequence ID" value="AUR62008938-RA:cds"/>
    <property type="gene ID" value="AUR62008938"/>
</dbReference>
<sequence length="88" mass="9256">MNSQNINYHAGQAKAQTEEKASNLTDKASSAAQSTKESIQEEKASNMADKACCAGQAAKETVKEGGSQMQAKATRAMDSVKEATGMNK</sequence>
<reference evidence="2" key="1">
    <citation type="journal article" date="2017" name="Nature">
        <title>The genome of Chenopodium quinoa.</title>
        <authorList>
            <person name="Jarvis D.E."/>
            <person name="Ho Y.S."/>
            <person name="Lightfoot D.J."/>
            <person name="Schmoeckel S.M."/>
            <person name="Li B."/>
            <person name="Borm T.J.A."/>
            <person name="Ohyanagi H."/>
            <person name="Mineta K."/>
            <person name="Michell C.T."/>
            <person name="Saber N."/>
            <person name="Kharbatia N.M."/>
            <person name="Rupper R.R."/>
            <person name="Sharp A.R."/>
            <person name="Dally N."/>
            <person name="Boughton B.A."/>
            <person name="Woo Y.H."/>
            <person name="Gao G."/>
            <person name="Schijlen E.G.W.M."/>
            <person name="Guo X."/>
            <person name="Momin A.A."/>
            <person name="Negrao S."/>
            <person name="Al-Babili S."/>
            <person name="Gehring C."/>
            <person name="Roessner U."/>
            <person name="Jung C."/>
            <person name="Murphy K."/>
            <person name="Arold S.T."/>
            <person name="Gojobori T."/>
            <person name="van der Linden C.G."/>
            <person name="van Loo E.N."/>
            <person name="Jellen E.N."/>
            <person name="Maughan P.J."/>
            <person name="Tester M."/>
        </authorList>
    </citation>
    <scope>NUCLEOTIDE SEQUENCE [LARGE SCALE GENOMIC DNA]</scope>
    <source>
        <strain evidence="2">cv. PI 614886</strain>
    </source>
</reference>
<dbReference type="OMA" id="NINYHAG"/>
<evidence type="ECO:0000256" key="1">
    <source>
        <dbReference type="SAM" id="MobiDB-lite"/>
    </source>
</evidence>
<feature type="region of interest" description="Disordered" evidence="1">
    <location>
        <begin position="1"/>
        <end position="48"/>
    </location>
</feature>
<dbReference type="InterPro" id="IPR039624">
    <property type="entry name" value="LEA1/2/D7/KIN2"/>
</dbReference>
<protein>
    <submittedName>
        <fullName evidence="2">Uncharacterized protein</fullName>
    </submittedName>
</protein>
<keyword evidence="3" id="KW-1185">Reference proteome</keyword>
<dbReference type="EnsemblPlants" id="AUR62008938-RA">
    <property type="protein sequence ID" value="AUR62008938-RA:cds"/>
    <property type="gene ID" value="AUR62008938"/>
</dbReference>
<reference evidence="2" key="2">
    <citation type="submission" date="2021-03" db="UniProtKB">
        <authorList>
            <consortium name="EnsemblPlants"/>
        </authorList>
    </citation>
    <scope>IDENTIFICATION</scope>
</reference>